<accession>A0A101JBI4</accession>
<reference evidence="2" key="1">
    <citation type="submission" date="2015-10" db="EMBL/GenBank/DDBJ databases">
        <authorList>
            <person name="Ju K.-S."/>
            <person name="Doroghazi J.R."/>
            <person name="Metcalf W.W."/>
        </authorList>
    </citation>
    <scope>NUCLEOTIDE SEQUENCE [LARGE SCALE GENOMIC DNA]</scope>
    <source>
        <strain evidence="2">NRRL 3151</strain>
    </source>
</reference>
<protein>
    <submittedName>
        <fullName evidence="1">Uncharacterized protein</fullName>
    </submittedName>
</protein>
<proteinExistence type="predicted"/>
<keyword evidence="2" id="KW-1185">Reference proteome</keyword>
<evidence type="ECO:0000313" key="1">
    <source>
        <dbReference type="EMBL" id="KUL23729.1"/>
    </source>
</evidence>
<comment type="caution">
    <text evidence="1">The sequence shown here is derived from an EMBL/GenBank/DDBJ whole genome shotgun (WGS) entry which is preliminary data.</text>
</comment>
<gene>
    <name evidence="1" type="ORF">ADL12_38815</name>
</gene>
<dbReference type="AlphaFoldDB" id="A0A101JBI4"/>
<name>A0A101JBI4_9ACTN</name>
<organism evidence="1 2">
    <name type="scientific">Streptomyces regalis</name>
    <dbReference type="NCBI Taxonomy" id="68262"/>
    <lineage>
        <taxon>Bacteria</taxon>
        <taxon>Bacillati</taxon>
        <taxon>Actinomycetota</taxon>
        <taxon>Actinomycetes</taxon>
        <taxon>Kitasatosporales</taxon>
        <taxon>Streptomycetaceae</taxon>
        <taxon>Streptomyces</taxon>
    </lineage>
</organism>
<evidence type="ECO:0000313" key="2">
    <source>
        <dbReference type="Proteomes" id="UP000053923"/>
    </source>
</evidence>
<dbReference type="EMBL" id="LLZG01000384">
    <property type="protein sequence ID" value="KUL23729.1"/>
    <property type="molecule type" value="Genomic_DNA"/>
</dbReference>
<dbReference type="Proteomes" id="UP000053923">
    <property type="component" value="Unassembled WGS sequence"/>
</dbReference>
<sequence>MSVRARQAVRAASLFDLYQDLSRRRSRPSIGRFGAGVTMVLGAREAADRGNGLIMASAGSGKSAMAKSFVVGLWSLLRGETVLLSMNDFDGLSNNMEFLRIEEARSGSEGASWQRTVYLLGRVIGLTRAQARNVKGLLLALVGLRSVAIRGHRDRLAQLGSRGLVYLRTALTSASTRNAPPRDAVVRMLGKTGSRSLPPMYRTA</sequence>